<evidence type="ECO:0000256" key="4">
    <source>
        <dbReference type="SAM" id="MobiDB-lite"/>
    </source>
</evidence>
<evidence type="ECO:0000256" key="2">
    <source>
        <dbReference type="ARBA" id="ARBA00022448"/>
    </source>
</evidence>
<keyword evidence="2" id="KW-0813">Transport</keyword>
<evidence type="ECO:0000256" key="1">
    <source>
        <dbReference type="ARBA" id="ARBA00008520"/>
    </source>
</evidence>
<evidence type="ECO:0000256" key="5">
    <source>
        <dbReference type="SAM" id="SignalP"/>
    </source>
</evidence>
<proteinExistence type="inferred from homology"/>
<accession>A0A6A8DCL1</accession>
<dbReference type="OrthoDB" id="9808332at2"/>
<feature type="compositionally biased region" description="Acidic residues" evidence="4">
    <location>
        <begin position="43"/>
        <end position="55"/>
    </location>
</feature>
<organism evidence="6 7">
    <name type="scientific">Aquibacillus halophilus</name>
    <dbReference type="NCBI Taxonomy" id="930132"/>
    <lineage>
        <taxon>Bacteria</taxon>
        <taxon>Bacillati</taxon>
        <taxon>Bacillota</taxon>
        <taxon>Bacilli</taxon>
        <taxon>Bacillales</taxon>
        <taxon>Bacillaceae</taxon>
        <taxon>Aquibacillus</taxon>
    </lineage>
</organism>
<protein>
    <submittedName>
        <fullName evidence="6">Extracellular solute-binding protein</fullName>
    </submittedName>
</protein>
<dbReference type="InterPro" id="IPR050490">
    <property type="entry name" value="Bact_solute-bd_prot1"/>
</dbReference>
<feature type="signal peptide" evidence="5">
    <location>
        <begin position="1"/>
        <end position="27"/>
    </location>
</feature>
<keyword evidence="3 5" id="KW-0732">Signal</keyword>
<dbReference type="PROSITE" id="PS51257">
    <property type="entry name" value="PROKAR_LIPOPROTEIN"/>
    <property type="match status" value="1"/>
</dbReference>
<name>A0A6A8DCL1_9BACI</name>
<evidence type="ECO:0000313" key="7">
    <source>
        <dbReference type="Proteomes" id="UP000799092"/>
    </source>
</evidence>
<gene>
    <name evidence="6" type="ORF">GH741_02900</name>
</gene>
<feature type="chain" id="PRO_5025578671" evidence="5">
    <location>
        <begin position="28"/>
        <end position="445"/>
    </location>
</feature>
<feature type="compositionally biased region" description="Low complexity" evidence="4">
    <location>
        <begin position="27"/>
        <end position="42"/>
    </location>
</feature>
<dbReference type="Proteomes" id="UP000799092">
    <property type="component" value="Unassembled WGS sequence"/>
</dbReference>
<reference evidence="6" key="1">
    <citation type="submission" date="2019-11" db="EMBL/GenBank/DDBJ databases">
        <authorList>
            <person name="Li J."/>
        </authorList>
    </citation>
    <scope>NUCLEOTIDE SEQUENCE</scope>
    <source>
        <strain evidence="6">B6B</strain>
    </source>
</reference>
<dbReference type="PANTHER" id="PTHR43649">
    <property type="entry name" value="ARABINOSE-BINDING PROTEIN-RELATED"/>
    <property type="match status" value="1"/>
</dbReference>
<keyword evidence="7" id="KW-1185">Reference proteome</keyword>
<dbReference type="PANTHER" id="PTHR43649:SF34">
    <property type="entry name" value="ABC TRANSPORTER PERIPLASMIC-BINDING PROTEIN YCJN-RELATED"/>
    <property type="match status" value="1"/>
</dbReference>
<comment type="caution">
    <text evidence="6">The sequence shown here is derived from an EMBL/GenBank/DDBJ whole genome shotgun (WGS) entry which is preliminary data.</text>
</comment>
<feature type="region of interest" description="Disordered" evidence="4">
    <location>
        <begin position="27"/>
        <end position="55"/>
    </location>
</feature>
<dbReference type="InterPro" id="IPR006059">
    <property type="entry name" value="SBP"/>
</dbReference>
<evidence type="ECO:0000313" key="6">
    <source>
        <dbReference type="EMBL" id="MRH41619.1"/>
    </source>
</evidence>
<dbReference type="EMBL" id="WJNG01000002">
    <property type="protein sequence ID" value="MRH41619.1"/>
    <property type="molecule type" value="Genomic_DNA"/>
</dbReference>
<evidence type="ECO:0000256" key="3">
    <source>
        <dbReference type="ARBA" id="ARBA00022729"/>
    </source>
</evidence>
<dbReference type="AlphaFoldDB" id="A0A6A8DCL1"/>
<dbReference type="Gene3D" id="3.40.190.10">
    <property type="entry name" value="Periplasmic binding protein-like II"/>
    <property type="match status" value="1"/>
</dbReference>
<dbReference type="SUPFAM" id="SSF53850">
    <property type="entry name" value="Periplasmic binding protein-like II"/>
    <property type="match status" value="1"/>
</dbReference>
<sequence>MFPMKRNLIVLFSIFAALMLVIGCSQEDTSTSNTTDDNTSNTDETETTNDEQTEEVEEIELTLWFGREDFIPDDAFEQFEAENPNIKITTDVIPLENATEEFIRASKADNQPDIVQVPSDRTKILAEQQLLLDMTDHLAQWKQENSDSYDAMVPLAWDMASNEGTPYGVTVHAGPFWYVYNKNLFEEAGYSEAPKTWDEVLEIGEAISDGENIGFSVIGSRAHDPVWFLSTFMSMGGQFEDGVPQLNSDAGEYILNFYQQLAGKDITDKNAIAWEADNMRAAFITGEAGQAMIGDNIFPTIQEAMSYNEDWGASPPPVRPGGESDAAYMALGWPYLVSNKTEHPEAVLKALQYLSSTEIVKDVALRYQPTTNVEVLSHPEYLEAKPWAADFEEAFAQLVELPSHERQSNIYEVLLDAMQEAIQNPDSDAKEMAEKYQEQIDQIVQ</sequence>
<comment type="similarity">
    <text evidence="1">Belongs to the bacterial solute-binding protein 1 family.</text>
</comment>
<dbReference type="Pfam" id="PF01547">
    <property type="entry name" value="SBP_bac_1"/>
    <property type="match status" value="1"/>
</dbReference>